<reference evidence="5 6" key="1">
    <citation type="submission" date="2024-06" db="EMBL/GenBank/DDBJ databases">
        <title>A chromosome-level genome assembly of beet webworm, Loxostege sticticalis.</title>
        <authorList>
            <person name="Zhang Y."/>
        </authorList>
    </citation>
    <scope>NUCLEOTIDE SEQUENCE [LARGE SCALE GENOMIC DNA]</scope>
    <source>
        <strain evidence="5">AQ028</strain>
        <tissue evidence="5">Male pupae</tissue>
    </source>
</reference>
<dbReference type="Pfam" id="PF03221">
    <property type="entry name" value="HTH_Tnp_Tc5"/>
    <property type="match status" value="1"/>
</dbReference>
<dbReference type="Proteomes" id="UP001549921">
    <property type="component" value="Unassembled WGS sequence"/>
</dbReference>
<feature type="domain" description="HTH CENPB-type" evidence="4">
    <location>
        <begin position="90"/>
        <end position="167"/>
    </location>
</feature>
<evidence type="ECO:0000256" key="2">
    <source>
        <dbReference type="ARBA" id="ARBA00023125"/>
    </source>
</evidence>
<organism evidence="5 6">
    <name type="scientific">Loxostege sticticalis</name>
    <name type="common">Beet webworm moth</name>
    <dbReference type="NCBI Taxonomy" id="481309"/>
    <lineage>
        <taxon>Eukaryota</taxon>
        <taxon>Metazoa</taxon>
        <taxon>Ecdysozoa</taxon>
        <taxon>Arthropoda</taxon>
        <taxon>Hexapoda</taxon>
        <taxon>Insecta</taxon>
        <taxon>Pterygota</taxon>
        <taxon>Neoptera</taxon>
        <taxon>Endopterygota</taxon>
        <taxon>Lepidoptera</taxon>
        <taxon>Glossata</taxon>
        <taxon>Ditrysia</taxon>
        <taxon>Pyraloidea</taxon>
        <taxon>Crambidae</taxon>
        <taxon>Pyraustinae</taxon>
        <taxon>Loxostege</taxon>
    </lineage>
</organism>
<dbReference type="AlphaFoldDB" id="A0ABD0T1H0"/>
<dbReference type="Gene3D" id="1.10.10.60">
    <property type="entry name" value="Homeodomain-like"/>
    <property type="match status" value="1"/>
</dbReference>
<name>A0ABD0T1H0_LOXSC</name>
<sequence>MATTKWKSQSHRLPRTDNLIAARRIFAEDYNMMMILLTIQTFRGKWSEESLRAAMTAIKKGKLSSNAAAARYNIPRRTLRNHLLSGSTKKKMGRAPVMTRDQENEFVKEILSYENNGTPVTSTLIRKQAFIFCKKLKIKHNFNEQDEIAGRRWLQLFLSRHPEFQRF</sequence>
<protein>
    <recommendedName>
        <fullName evidence="4">HTH CENPB-type domain-containing protein</fullName>
    </recommendedName>
</protein>
<evidence type="ECO:0000256" key="3">
    <source>
        <dbReference type="ARBA" id="ARBA00023242"/>
    </source>
</evidence>
<dbReference type="InterPro" id="IPR009057">
    <property type="entry name" value="Homeodomain-like_sf"/>
</dbReference>
<evidence type="ECO:0000313" key="5">
    <source>
        <dbReference type="EMBL" id="KAL0831858.1"/>
    </source>
</evidence>
<dbReference type="Pfam" id="PF05225">
    <property type="entry name" value="HTH_psq"/>
    <property type="match status" value="1"/>
</dbReference>
<dbReference type="SUPFAM" id="SSF46689">
    <property type="entry name" value="Homeodomain-like"/>
    <property type="match status" value="1"/>
</dbReference>
<keyword evidence="2" id="KW-0238">DNA-binding</keyword>
<proteinExistence type="predicted"/>
<dbReference type="PROSITE" id="PS51253">
    <property type="entry name" value="HTH_CENPB"/>
    <property type="match status" value="1"/>
</dbReference>
<evidence type="ECO:0000256" key="1">
    <source>
        <dbReference type="ARBA" id="ARBA00004123"/>
    </source>
</evidence>
<comment type="caution">
    <text evidence="5">The sequence shown here is derived from an EMBL/GenBank/DDBJ whole genome shotgun (WGS) entry which is preliminary data.</text>
</comment>
<accession>A0ABD0T1H0</accession>
<dbReference type="EMBL" id="JBEDNZ010000011">
    <property type="protein sequence ID" value="KAL0831858.1"/>
    <property type="molecule type" value="Genomic_DNA"/>
</dbReference>
<gene>
    <name evidence="5" type="ORF">ABMA28_001388</name>
</gene>
<dbReference type="GO" id="GO:0003677">
    <property type="term" value="F:DNA binding"/>
    <property type="evidence" value="ECO:0007669"/>
    <property type="project" value="UniProtKB-KW"/>
</dbReference>
<comment type="subcellular location">
    <subcellularLocation>
        <location evidence="1">Nucleus</location>
    </subcellularLocation>
</comment>
<evidence type="ECO:0000313" key="6">
    <source>
        <dbReference type="Proteomes" id="UP001549921"/>
    </source>
</evidence>
<evidence type="ECO:0000259" key="4">
    <source>
        <dbReference type="PROSITE" id="PS51253"/>
    </source>
</evidence>
<dbReference type="GO" id="GO:0005634">
    <property type="term" value="C:nucleus"/>
    <property type="evidence" value="ECO:0007669"/>
    <property type="project" value="UniProtKB-SubCell"/>
</dbReference>
<dbReference type="InterPro" id="IPR007889">
    <property type="entry name" value="HTH_Psq"/>
</dbReference>
<keyword evidence="3" id="KW-0539">Nucleus</keyword>
<dbReference type="InterPro" id="IPR006600">
    <property type="entry name" value="HTH_CenpB_DNA-bd_dom"/>
</dbReference>